<keyword evidence="1" id="KW-0472">Membrane</keyword>
<reference evidence="2 3" key="1">
    <citation type="submission" date="2019-10" db="EMBL/GenBank/DDBJ databases">
        <title>Rudanella paleaurantiibacter sp. nov., isolated from sludge.</title>
        <authorList>
            <person name="Xu S.Q."/>
        </authorList>
    </citation>
    <scope>NUCLEOTIDE SEQUENCE [LARGE SCALE GENOMIC DNA]</scope>
    <source>
        <strain evidence="2 3">HX-22-17</strain>
    </source>
</reference>
<evidence type="ECO:0008006" key="4">
    <source>
        <dbReference type="Google" id="ProtNLM"/>
    </source>
</evidence>
<dbReference type="RefSeq" id="WP_152124579.1">
    <property type="nucleotide sequence ID" value="NZ_WELI01000005.1"/>
</dbReference>
<organism evidence="2 3">
    <name type="scientific">Rudanella paleaurantiibacter</name>
    <dbReference type="NCBI Taxonomy" id="2614655"/>
    <lineage>
        <taxon>Bacteria</taxon>
        <taxon>Pseudomonadati</taxon>
        <taxon>Bacteroidota</taxon>
        <taxon>Cytophagia</taxon>
        <taxon>Cytophagales</taxon>
        <taxon>Cytophagaceae</taxon>
        <taxon>Rudanella</taxon>
    </lineage>
</organism>
<keyword evidence="1" id="KW-0812">Transmembrane</keyword>
<dbReference type="EMBL" id="WELI01000005">
    <property type="protein sequence ID" value="KAB7729962.1"/>
    <property type="molecule type" value="Genomic_DNA"/>
</dbReference>
<keyword evidence="1" id="KW-1133">Transmembrane helix</keyword>
<dbReference type="AlphaFoldDB" id="A0A7J5TXV1"/>
<evidence type="ECO:0000313" key="2">
    <source>
        <dbReference type="EMBL" id="KAB7729962.1"/>
    </source>
</evidence>
<evidence type="ECO:0000256" key="1">
    <source>
        <dbReference type="SAM" id="Phobius"/>
    </source>
</evidence>
<name>A0A7J5TXV1_9BACT</name>
<keyword evidence="3" id="KW-1185">Reference proteome</keyword>
<dbReference type="Proteomes" id="UP000488299">
    <property type="component" value="Unassembled WGS sequence"/>
</dbReference>
<accession>A0A7J5TXV1</accession>
<evidence type="ECO:0000313" key="3">
    <source>
        <dbReference type="Proteomes" id="UP000488299"/>
    </source>
</evidence>
<feature type="transmembrane region" description="Helical" evidence="1">
    <location>
        <begin position="71"/>
        <end position="93"/>
    </location>
</feature>
<dbReference type="InterPro" id="IPR011990">
    <property type="entry name" value="TPR-like_helical_dom_sf"/>
</dbReference>
<sequence length="237" mass="26289">MTDWNLIDDYFANRLSGDARTRFEQALQTDPDVADAVAFYLAARSEARQEAQDKRRAEWLGRPIPTPQRSVWPYVLAAAASVVLLLGLAWVFWSQNPSPAELADSYIARHTGPGAVTMGAGTDSLQQGLDLANRGELAQADTLLTDLYGREPTQSDVLTQLGLVALRRGQYDRAIGLFQTLSARTDLYANPGLYYEALTRLKRNEPNDKKLAKALLQTVIRRNLEGAAEARELLEQL</sequence>
<gene>
    <name evidence="2" type="ORF">F5984_12300</name>
</gene>
<comment type="caution">
    <text evidence="2">The sequence shown here is derived from an EMBL/GenBank/DDBJ whole genome shotgun (WGS) entry which is preliminary data.</text>
</comment>
<protein>
    <recommendedName>
        <fullName evidence="4">Tetratricopeptide repeat protein</fullName>
    </recommendedName>
</protein>
<dbReference type="Gene3D" id="1.25.40.10">
    <property type="entry name" value="Tetratricopeptide repeat domain"/>
    <property type="match status" value="1"/>
</dbReference>
<proteinExistence type="predicted"/>
<dbReference type="SUPFAM" id="SSF48452">
    <property type="entry name" value="TPR-like"/>
    <property type="match status" value="1"/>
</dbReference>